<reference evidence="3" key="1">
    <citation type="submission" date="2015-03" db="EMBL/GenBank/DDBJ databases">
        <title>Draft genome sequence of a novel methanotroph (Sn10-6) isolated from flooded ricefield rhizosphere in India.</title>
        <authorList>
            <person name="Pandit P.S."/>
            <person name="Pore S.D."/>
            <person name="Arora P."/>
            <person name="Kapse N.G."/>
            <person name="Dhakephalkar P.K."/>
            <person name="Rahalkar M.C."/>
        </authorList>
    </citation>
    <scope>NUCLEOTIDE SEQUENCE [LARGE SCALE GENOMIC DNA]</scope>
    <source>
        <strain evidence="3">Sn10-6</strain>
    </source>
</reference>
<comment type="caution">
    <text evidence="2">The sequence shown here is derived from an EMBL/GenBank/DDBJ whole genome shotgun (WGS) entry which is preliminary data.</text>
</comment>
<dbReference type="EMBL" id="LAJX01000278">
    <property type="protein sequence ID" value="KJV05198.1"/>
    <property type="molecule type" value="Genomic_DNA"/>
</dbReference>
<feature type="transmembrane region" description="Helical" evidence="1">
    <location>
        <begin position="49"/>
        <end position="75"/>
    </location>
</feature>
<dbReference type="Proteomes" id="UP000033684">
    <property type="component" value="Unassembled WGS sequence"/>
</dbReference>
<evidence type="ECO:0000256" key="1">
    <source>
        <dbReference type="SAM" id="Phobius"/>
    </source>
</evidence>
<sequence>MDIMVLRGLERIIVDMGGILFAYLGYKLYIAGVEKGRNHLTAESKFYRFVFSGIGPGLFFMAFGGLVLVTALFYWRHSKN</sequence>
<organism evidence="2 3">
    <name type="scientific">Methylocucumis oryzae</name>
    <dbReference type="NCBI Taxonomy" id="1632867"/>
    <lineage>
        <taxon>Bacteria</taxon>
        <taxon>Pseudomonadati</taxon>
        <taxon>Pseudomonadota</taxon>
        <taxon>Gammaproteobacteria</taxon>
        <taxon>Methylococcales</taxon>
        <taxon>Methylococcaceae</taxon>
        <taxon>Methylocucumis</taxon>
    </lineage>
</organism>
<evidence type="ECO:0000313" key="3">
    <source>
        <dbReference type="Proteomes" id="UP000033684"/>
    </source>
</evidence>
<keyword evidence="3" id="KW-1185">Reference proteome</keyword>
<dbReference type="RefSeq" id="WP_045780574.1">
    <property type="nucleotide sequence ID" value="NZ_LAJX01000278.1"/>
</dbReference>
<reference evidence="2 3" key="2">
    <citation type="journal article" date="2016" name="Microb. Ecol.">
        <title>Genome Characteristics of a Novel Type I Methanotroph (Sn10-6) Isolated from a Flooded Indian Rice Field.</title>
        <authorList>
            <person name="Rahalkar M.C."/>
            <person name="Pandit P.S."/>
            <person name="Dhakephalkar P.K."/>
            <person name="Pore S."/>
            <person name="Arora P."/>
            <person name="Kapse N."/>
        </authorList>
    </citation>
    <scope>NUCLEOTIDE SEQUENCE [LARGE SCALE GENOMIC DNA]</scope>
    <source>
        <strain evidence="2 3">Sn10-6</strain>
    </source>
</reference>
<accession>A0A0F3IF95</accession>
<evidence type="ECO:0000313" key="2">
    <source>
        <dbReference type="EMBL" id="KJV05198.1"/>
    </source>
</evidence>
<proteinExistence type="predicted"/>
<dbReference type="AlphaFoldDB" id="A0A0F3IF95"/>
<feature type="transmembrane region" description="Helical" evidence="1">
    <location>
        <begin position="12"/>
        <end position="29"/>
    </location>
</feature>
<gene>
    <name evidence="2" type="ORF">VZ94_19975</name>
</gene>
<protein>
    <submittedName>
        <fullName evidence="2">Uncharacterized protein</fullName>
    </submittedName>
</protein>
<keyword evidence="1" id="KW-1133">Transmembrane helix</keyword>
<name>A0A0F3IF95_9GAMM</name>
<keyword evidence="1" id="KW-0472">Membrane</keyword>
<keyword evidence="1" id="KW-0812">Transmembrane</keyword>